<organism evidence="3">
    <name type="scientific">Hymenolepis diminuta</name>
    <name type="common">Rat tapeworm</name>
    <dbReference type="NCBI Taxonomy" id="6216"/>
    <lineage>
        <taxon>Eukaryota</taxon>
        <taxon>Metazoa</taxon>
        <taxon>Spiralia</taxon>
        <taxon>Lophotrochozoa</taxon>
        <taxon>Platyhelminthes</taxon>
        <taxon>Cestoda</taxon>
        <taxon>Eucestoda</taxon>
        <taxon>Cyclophyllidea</taxon>
        <taxon>Hymenolepididae</taxon>
        <taxon>Hymenolepis</taxon>
    </lineage>
</organism>
<sequence length="145" mass="16490">MDSIESAKIAAIGRSIREQMNLSKPDKDSEDYIKNVGEFHYEPSHIIDNRIAGLVDTPTCRDDSIVVGESEEELQGRVEKLLKPIEKYGFHLRADEYQFFLTSAKFSDSIFDSAGRRSNPDEIHAIVLSEKFKFTSFFPSVNILL</sequence>
<reference evidence="3" key="1">
    <citation type="submission" date="2017-02" db="UniProtKB">
        <authorList>
            <consortium name="WormBaseParasite"/>
        </authorList>
    </citation>
    <scope>IDENTIFICATION</scope>
</reference>
<dbReference type="AlphaFoldDB" id="A0A0R3SYP8"/>
<reference evidence="1 2" key="2">
    <citation type="submission" date="2018-11" db="EMBL/GenBank/DDBJ databases">
        <authorList>
            <consortium name="Pathogen Informatics"/>
        </authorList>
    </citation>
    <scope>NUCLEOTIDE SEQUENCE [LARGE SCALE GENOMIC DNA]</scope>
</reference>
<evidence type="ECO:0000313" key="1">
    <source>
        <dbReference type="EMBL" id="VDL64253.1"/>
    </source>
</evidence>
<evidence type="ECO:0000313" key="3">
    <source>
        <dbReference type="WBParaSite" id="HDID_0001089301-mRNA-1"/>
    </source>
</evidence>
<dbReference type="Proteomes" id="UP000274504">
    <property type="component" value="Unassembled WGS sequence"/>
</dbReference>
<name>A0A0R3SYP8_HYMDI</name>
<dbReference type="WBParaSite" id="HDID_0001089301-mRNA-1">
    <property type="protein sequence ID" value="HDID_0001089301-mRNA-1"/>
    <property type="gene ID" value="HDID_0001089301"/>
</dbReference>
<protein>
    <submittedName>
        <fullName evidence="3">tRNA-synt_2 domain-containing protein</fullName>
    </submittedName>
</protein>
<evidence type="ECO:0000313" key="2">
    <source>
        <dbReference type="Proteomes" id="UP000274504"/>
    </source>
</evidence>
<accession>A0A0R3SYP8</accession>
<gene>
    <name evidence="1" type="ORF">HDID_LOCUS10891</name>
</gene>
<dbReference type="EMBL" id="UYSG01012069">
    <property type="protein sequence ID" value="VDL64253.1"/>
    <property type="molecule type" value="Genomic_DNA"/>
</dbReference>
<proteinExistence type="predicted"/>